<evidence type="ECO:0008006" key="4">
    <source>
        <dbReference type="Google" id="ProtNLM"/>
    </source>
</evidence>
<dbReference type="Gene3D" id="3.30.540.10">
    <property type="entry name" value="Fructose-1,6-Bisphosphatase, subunit A, domain 1"/>
    <property type="match status" value="1"/>
</dbReference>
<dbReference type="PANTHER" id="PTHR20854:SF4">
    <property type="entry name" value="INOSITOL-1-MONOPHOSPHATASE-RELATED"/>
    <property type="match status" value="1"/>
</dbReference>
<dbReference type="STRING" id="1798543.A2898_04405"/>
<feature type="binding site" evidence="1">
    <location>
        <position position="75"/>
    </location>
    <ligand>
        <name>Mg(2+)</name>
        <dbReference type="ChEBI" id="CHEBI:18420"/>
        <label>1</label>
        <note>catalytic</note>
    </ligand>
</feature>
<comment type="caution">
    <text evidence="2">The sequence shown here is derived from an EMBL/GenBank/DDBJ whole genome shotgun (WGS) entry which is preliminary data.</text>
</comment>
<keyword evidence="1" id="KW-0479">Metal-binding</keyword>
<evidence type="ECO:0000256" key="1">
    <source>
        <dbReference type="PIRSR" id="PIRSR600760-2"/>
    </source>
</evidence>
<gene>
    <name evidence="2" type="ORF">A2898_04405</name>
</gene>
<dbReference type="GO" id="GO:0008934">
    <property type="term" value="F:inositol monophosphate 1-phosphatase activity"/>
    <property type="evidence" value="ECO:0007669"/>
    <property type="project" value="TreeGrafter"/>
</dbReference>
<dbReference type="GO" id="GO:0006020">
    <property type="term" value="P:inositol metabolic process"/>
    <property type="evidence" value="ECO:0007669"/>
    <property type="project" value="TreeGrafter"/>
</dbReference>
<feature type="binding site" evidence="1">
    <location>
        <position position="77"/>
    </location>
    <ligand>
        <name>Mg(2+)</name>
        <dbReference type="ChEBI" id="CHEBI:18420"/>
        <label>1</label>
        <note>catalytic</note>
    </ligand>
</feature>
<name>A0A1G2B0X3_9BACT</name>
<feature type="binding site" evidence="1">
    <location>
        <position position="202"/>
    </location>
    <ligand>
        <name>Mg(2+)</name>
        <dbReference type="ChEBI" id="CHEBI:18420"/>
        <label>1</label>
        <note>catalytic</note>
    </ligand>
</feature>
<sequence length="249" mass="27785">MVSAAEAGGRVVRGYFGEELRQKKKTHESDFVTRADLGSESAILSVLTRKFPKYNIISEEAGMLSRHSDFTVVVDPLDGTYNFVIGIPNFTVPIALLYRKMLLASVIYHPLLHTTYSAIRGQGAYVGNRRLHVNKVRELSHSTIAFMASYRSSGPRNHDIISRLTRHGSKRILTSWSPAYDYCMLASGKIEAIVNVGAEIHDYYAGRLLAAEAGARFCDFDGRRVVDTDHRFLCANGSKLLNKLRTSIQ</sequence>
<dbReference type="AlphaFoldDB" id="A0A1G2B0X3"/>
<feature type="binding site" evidence="1">
    <location>
        <position position="59"/>
    </location>
    <ligand>
        <name>Mg(2+)</name>
        <dbReference type="ChEBI" id="CHEBI:18420"/>
        <label>1</label>
        <note>catalytic</note>
    </ligand>
</feature>
<proteinExistence type="predicted"/>
<reference evidence="2 3" key="1">
    <citation type="journal article" date="2016" name="Nat. Commun.">
        <title>Thousands of microbial genomes shed light on interconnected biogeochemical processes in an aquifer system.</title>
        <authorList>
            <person name="Anantharaman K."/>
            <person name="Brown C.T."/>
            <person name="Hug L.A."/>
            <person name="Sharon I."/>
            <person name="Castelle C.J."/>
            <person name="Probst A.J."/>
            <person name="Thomas B.C."/>
            <person name="Singh A."/>
            <person name="Wilkins M.J."/>
            <person name="Karaoz U."/>
            <person name="Brodie E.L."/>
            <person name="Williams K.H."/>
            <person name="Hubbard S.S."/>
            <person name="Banfield J.F."/>
        </authorList>
    </citation>
    <scope>NUCLEOTIDE SEQUENCE [LARGE SCALE GENOMIC DNA]</scope>
</reference>
<evidence type="ECO:0000313" key="2">
    <source>
        <dbReference type="EMBL" id="OGY82808.1"/>
    </source>
</evidence>
<dbReference type="Gene3D" id="3.40.190.80">
    <property type="match status" value="1"/>
</dbReference>
<dbReference type="Proteomes" id="UP000179164">
    <property type="component" value="Unassembled WGS sequence"/>
</dbReference>
<dbReference type="EMBL" id="MHKE01000017">
    <property type="protein sequence ID" value="OGY82808.1"/>
    <property type="molecule type" value="Genomic_DNA"/>
</dbReference>
<dbReference type="Pfam" id="PF00459">
    <property type="entry name" value="Inositol_P"/>
    <property type="match status" value="1"/>
</dbReference>
<protein>
    <recommendedName>
        <fullName evidence="4">Inositol-1-monophosphatase</fullName>
    </recommendedName>
</protein>
<dbReference type="SUPFAM" id="SSF56655">
    <property type="entry name" value="Carbohydrate phosphatase"/>
    <property type="match status" value="1"/>
</dbReference>
<accession>A0A1G2B0X3</accession>
<keyword evidence="1" id="KW-0460">Magnesium</keyword>
<dbReference type="GO" id="GO:0046872">
    <property type="term" value="F:metal ion binding"/>
    <property type="evidence" value="ECO:0007669"/>
    <property type="project" value="UniProtKB-KW"/>
</dbReference>
<dbReference type="GO" id="GO:0007165">
    <property type="term" value="P:signal transduction"/>
    <property type="evidence" value="ECO:0007669"/>
    <property type="project" value="TreeGrafter"/>
</dbReference>
<feature type="binding site" evidence="1">
    <location>
        <position position="78"/>
    </location>
    <ligand>
        <name>Mg(2+)</name>
        <dbReference type="ChEBI" id="CHEBI:18420"/>
        <label>1</label>
        <note>catalytic</note>
    </ligand>
</feature>
<evidence type="ECO:0000313" key="3">
    <source>
        <dbReference type="Proteomes" id="UP000179164"/>
    </source>
</evidence>
<dbReference type="PRINTS" id="PR00377">
    <property type="entry name" value="IMPHPHTASES"/>
</dbReference>
<dbReference type="InterPro" id="IPR000760">
    <property type="entry name" value="Inositol_monophosphatase-like"/>
</dbReference>
<dbReference type="PANTHER" id="PTHR20854">
    <property type="entry name" value="INOSITOL MONOPHOSPHATASE"/>
    <property type="match status" value="1"/>
</dbReference>
<comment type="cofactor">
    <cofactor evidence="1">
        <name>Mg(2+)</name>
        <dbReference type="ChEBI" id="CHEBI:18420"/>
    </cofactor>
</comment>
<organism evidence="2 3">
    <name type="scientific">Candidatus Kerfeldbacteria bacterium RIFCSPLOWO2_01_FULL_48_11</name>
    <dbReference type="NCBI Taxonomy" id="1798543"/>
    <lineage>
        <taxon>Bacteria</taxon>
        <taxon>Candidatus Kerfeldiibacteriota</taxon>
    </lineage>
</organism>